<dbReference type="RefSeq" id="WP_266341184.1">
    <property type="nucleotide sequence ID" value="NZ_JAPKNK010000016.1"/>
</dbReference>
<dbReference type="Proteomes" id="UP001144805">
    <property type="component" value="Unassembled WGS sequence"/>
</dbReference>
<sequence>MTTDWNLVRAMLNAAIDTCERIEATGFAPSDREATLDIRGQEVSVHDFLVSAWTLPETIRYQIIRDRHDAGADRPYVPETARILVAMAGAGAELIGGAEARPAEADIRRMIDWYRDDAAPGIEAAIAAGRDAAR</sequence>
<organism evidence="1 2">
    <name type="scientific">Kaistia nematophila</name>
    <dbReference type="NCBI Taxonomy" id="2994654"/>
    <lineage>
        <taxon>Bacteria</taxon>
        <taxon>Pseudomonadati</taxon>
        <taxon>Pseudomonadota</taxon>
        <taxon>Alphaproteobacteria</taxon>
        <taxon>Hyphomicrobiales</taxon>
        <taxon>Kaistiaceae</taxon>
        <taxon>Kaistia</taxon>
    </lineage>
</organism>
<dbReference type="EMBL" id="JAPKNK010000016">
    <property type="protein sequence ID" value="MCX5572222.1"/>
    <property type="molecule type" value="Genomic_DNA"/>
</dbReference>
<evidence type="ECO:0000313" key="1">
    <source>
        <dbReference type="EMBL" id="MCX5572222.1"/>
    </source>
</evidence>
<protein>
    <submittedName>
        <fullName evidence="1">Uncharacterized protein</fullName>
    </submittedName>
</protein>
<comment type="caution">
    <text evidence="1">The sequence shown here is derived from an EMBL/GenBank/DDBJ whole genome shotgun (WGS) entry which is preliminary data.</text>
</comment>
<reference evidence="1" key="1">
    <citation type="submission" date="2022-11" db="EMBL/GenBank/DDBJ databases">
        <title>Biodiversity and phylogenetic relationships of bacteria.</title>
        <authorList>
            <person name="Machado R.A.R."/>
            <person name="Bhat A."/>
            <person name="Loulou A."/>
            <person name="Kallel S."/>
        </authorList>
    </citation>
    <scope>NUCLEOTIDE SEQUENCE</scope>
    <source>
        <strain evidence="1">K-TC2</strain>
    </source>
</reference>
<name>A0A9X3INR3_9HYPH</name>
<proteinExistence type="predicted"/>
<keyword evidence="2" id="KW-1185">Reference proteome</keyword>
<evidence type="ECO:0000313" key="2">
    <source>
        <dbReference type="Proteomes" id="UP001144805"/>
    </source>
</evidence>
<gene>
    <name evidence="1" type="ORF">OSH07_23675</name>
</gene>
<accession>A0A9X3INR3</accession>
<dbReference type="AlphaFoldDB" id="A0A9X3INR3"/>